<dbReference type="PANTHER" id="PTHR13707">
    <property type="entry name" value="KETOACID-COENZYME A TRANSFERASE"/>
    <property type="match status" value="1"/>
</dbReference>
<protein>
    <submittedName>
        <fullName evidence="3">3-oxoadipate CoA-transferase beta subunit</fullName>
    </submittedName>
</protein>
<keyword evidence="2 3" id="KW-0808">Transferase</keyword>
<dbReference type="InterPro" id="IPR012791">
    <property type="entry name" value="3-oxoacid_CoA-transf_B"/>
</dbReference>
<dbReference type="InterPro" id="IPR037171">
    <property type="entry name" value="NagB/RpiA_transferase-like"/>
</dbReference>
<evidence type="ECO:0000256" key="1">
    <source>
        <dbReference type="ARBA" id="ARBA00007047"/>
    </source>
</evidence>
<keyword evidence="4" id="KW-1185">Reference proteome</keyword>
<dbReference type="SMART" id="SM00882">
    <property type="entry name" value="CoA_trans"/>
    <property type="match status" value="1"/>
</dbReference>
<dbReference type="InterPro" id="IPR004165">
    <property type="entry name" value="CoA_trans_fam_I"/>
</dbReference>
<accession>A0A2W7MUK6</accession>
<dbReference type="InterPro" id="IPR004164">
    <property type="entry name" value="CoA_transf_AS"/>
</dbReference>
<comment type="caution">
    <text evidence="3">The sequence shown here is derived from an EMBL/GenBank/DDBJ whole genome shotgun (WGS) entry which is preliminary data.</text>
</comment>
<organism evidence="3 4">
    <name type="scientific">Palleronia aestuarii</name>
    <dbReference type="NCBI Taxonomy" id="568105"/>
    <lineage>
        <taxon>Bacteria</taxon>
        <taxon>Pseudomonadati</taxon>
        <taxon>Pseudomonadota</taxon>
        <taxon>Alphaproteobacteria</taxon>
        <taxon>Rhodobacterales</taxon>
        <taxon>Roseobacteraceae</taxon>
        <taxon>Palleronia</taxon>
    </lineage>
</organism>
<evidence type="ECO:0000256" key="2">
    <source>
        <dbReference type="ARBA" id="ARBA00022679"/>
    </source>
</evidence>
<evidence type="ECO:0000313" key="4">
    <source>
        <dbReference type="Proteomes" id="UP000248916"/>
    </source>
</evidence>
<dbReference type="Pfam" id="PF01144">
    <property type="entry name" value="CoA_trans"/>
    <property type="match status" value="1"/>
</dbReference>
<reference evidence="3 4" key="1">
    <citation type="submission" date="2018-06" db="EMBL/GenBank/DDBJ databases">
        <title>Genomic Encyclopedia of Archaeal and Bacterial Type Strains, Phase II (KMG-II): from individual species to whole genera.</title>
        <authorList>
            <person name="Goeker M."/>
        </authorList>
    </citation>
    <scope>NUCLEOTIDE SEQUENCE [LARGE SCALE GENOMIC DNA]</scope>
    <source>
        <strain evidence="3 4">DSM 22009</strain>
    </source>
</reference>
<evidence type="ECO:0000313" key="3">
    <source>
        <dbReference type="EMBL" id="PZX11223.1"/>
    </source>
</evidence>
<dbReference type="Proteomes" id="UP000248916">
    <property type="component" value="Unassembled WGS sequence"/>
</dbReference>
<dbReference type="Gene3D" id="3.40.1080.10">
    <property type="entry name" value="Glutaconate Coenzyme A-transferase"/>
    <property type="match status" value="1"/>
</dbReference>
<dbReference type="SUPFAM" id="SSF100950">
    <property type="entry name" value="NagB/RpiA/CoA transferase-like"/>
    <property type="match status" value="1"/>
</dbReference>
<sequence length="211" mass="21857">MPRTNEEIAARIAEDIPTGAYINLGIGLPVLIGDALDPDKGVILHSENGVLGLGAAPAPGAEDPELINAAKGYVTVNRGAAFFDQCESFAMMRGGHLDVTVLGGLQVSASGDLANWSTGETHRPPAVGGAMDLAAGTKRVYVMMKHVTREGAPKIVGGCTYPLTGVGVVTRIYTDLATIDVTPAGLRLVDCAPGHGFEEIARKTDAPLLID</sequence>
<dbReference type="OrthoDB" id="9778604at2"/>
<gene>
    <name evidence="3" type="ORF">LX81_04040</name>
</gene>
<dbReference type="EMBL" id="QKZL01000035">
    <property type="protein sequence ID" value="PZX11223.1"/>
    <property type="molecule type" value="Genomic_DNA"/>
</dbReference>
<name>A0A2W7MUK6_9RHOB</name>
<dbReference type="NCBIfam" id="TIGR02428">
    <property type="entry name" value="pcaJ_scoB_fam"/>
    <property type="match status" value="1"/>
</dbReference>
<dbReference type="GO" id="GO:0008410">
    <property type="term" value="F:CoA-transferase activity"/>
    <property type="evidence" value="ECO:0007669"/>
    <property type="project" value="InterPro"/>
</dbReference>
<comment type="similarity">
    <text evidence="1">Belongs to the 3-oxoacid CoA-transferase subunit B family.</text>
</comment>
<dbReference type="RefSeq" id="WP_111539026.1">
    <property type="nucleotide sequence ID" value="NZ_QKZL01000035.1"/>
</dbReference>
<dbReference type="AlphaFoldDB" id="A0A2W7MUK6"/>
<dbReference type="PANTHER" id="PTHR13707:SF57">
    <property type="entry name" value="SUCCINYL-COA:3-KETOACID COENZYME A TRANSFERASE SUBUNIT B-RELATED"/>
    <property type="match status" value="1"/>
</dbReference>
<dbReference type="PROSITE" id="PS01274">
    <property type="entry name" value="COA_TRANSF_2"/>
    <property type="match status" value="1"/>
</dbReference>
<proteinExistence type="inferred from homology"/>